<protein>
    <submittedName>
        <fullName evidence="3">G-D-S-L family lipolytic protein</fullName>
    </submittedName>
</protein>
<keyword evidence="1" id="KW-0472">Membrane</keyword>
<feature type="transmembrane region" description="Helical" evidence="1">
    <location>
        <begin position="6"/>
        <end position="22"/>
    </location>
</feature>
<dbReference type="InterPro" id="IPR051532">
    <property type="entry name" value="Ester_Hydrolysis_Enzymes"/>
</dbReference>
<feature type="domain" description="SGNH hydrolase-type esterase" evidence="2">
    <location>
        <begin position="50"/>
        <end position="240"/>
    </location>
</feature>
<evidence type="ECO:0000313" key="4">
    <source>
        <dbReference type="Proteomes" id="UP000651112"/>
    </source>
</evidence>
<evidence type="ECO:0000259" key="2">
    <source>
        <dbReference type="Pfam" id="PF13472"/>
    </source>
</evidence>
<gene>
    <name evidence="3" type="ORF">H8B21_11925</name>
</gene>
<evidence type="ECO:0000256" key="1">
    <source>
        <dbReference type="SAM" id="Phobius"/>
    </source>
</evidence>
<dbReference type="Pfam" id="PF13472">
    <property type="entry name" value="Lipase_GDSL_2"/>
    <property type="match status" value="1"/>
</dbReference>
<comment type="caution">
    <text evidence="3">The sequence shown here is derived from an EMBL/GenBank/DDBJ whole genome shotgun (WGS) entry which is preliminary data.</text>
</comment>
<keyword evidence="1" id="KW-0812">Transmembrane</keyword>
<dbReference type="InterPro" id="IPR036514">
    <property type="entry name" value="SGNH_hydro_sf"/>
</dbReference>
<accession>A0ABR7XSX8</accession>
<dbReference type="Proteomes" id="UP000651112">
    <property type="component" value="Unassembled WGS sequence"/>
</dbReference>
<dbReference type="RefSeq" id="WP_190313960.1">
    <property type="nucleotide sequence ID" value="NZ_JACNYL010000002.1"/>
</dbReference>
<proteinExistence type="predicted"/>
<dbReference type="EMBL" id="JACNYL010000002">
    <property type="protein sequence ID" value="MBD1422280.1"/>
    <property type="molecule type" value="Genomic_DNA"/>
</dbReference>
<keyword evidence="1" id="KW-1133">Transmembrane helix</keyword>
<evidence type="ECO:0000313" key="3">
    <source>
        <dbReference type="EMBL" id="MBD1422280.1"/>
    </source>
</evidence>
<organism evidence="3 4">
    <name type="scientific">Sphingobacterium chuzhouense</name>
    <dbReference type="NCBI Taxonomy" id="1742264"/>
    <lineage>
        <taxon>Bacteria</taxon>
        <taxon>Pseudomonadati</taxon>
        <taxon>Bacteroidota</taxon>
        <taxon>Sphingobacteriia</taxon>
        <taxon>Sphingobacteriales</taxon>
        <taxon>Sphingobacteriaceae</taxon>
        <taxon>Sphingobacterium</taxon>
    </lineage>
</organism>
<sequence length="258" mass="28807">MKRTSLYILFVLITSAIMMFGVKGKGREESLGCTGWVKPGKDTTVLKIVAFGNSITAVRSNVQQVFAQRLPALLKNRGINAVVINSGIGGSHSGRLIDNDRIQVQHGLDRFIPDVLSHKPNLVIIGFGHNDAYIDSNRLDGKSRIPLEDYRSNLIYMITELQKTKSKIILVSPSPIAKPQRSAFQNTRLSEYAEAVRSLAAEYKVGLVDNNKLFLEYNKNGKRYETLLTDGVHPNDDGHQMIAENLVIEIIKIIENKY</sequence>
<keyword evidence="4" id="KW-1185">Reference proteome</keyword>
<dbReference type="InterPro" id="IPR013830">
    <property type="entry name" value="SGNH_hydro"/>
</dbReference>
<dbReference type="Gene3D" id="3.40.50.1110">
    <property type="entry name" value="SGNH hydrolase"/>
    <property type="match status" value="1"/>
</dbReference>
<dbReference type="PANTHER" id="PTHR30383">
    <property type="entry name" value="THIOESTERASE 1/PROTEASE 1/LYSOPHOSPHOLIPASE L1"/>
    <property type="match status" value="1"/>
</dbReference>
<dbReference type="SUPFAM" id="SSF52266">
    <property type="entry name" value="SGNH hydrolase"/>
    <property type="match status" value="1"/>
</dbReference>
<reference evidence="3 4" key="1">
    <citation type="submission" date="2020-08" db="EMBL/GenBank/DDBJ databases">
        <title>Sphingobacterium sp. DN00404 isolated from aquaculture water.</title>
        <authorList>
            <person name="Zhang M."/>
        </authorList>
    </citation>
    <scope>NUCLEOTIDE SEQUENCE [LARGE SCALE GENOMIC DNA]</scope>
    <source>
        <strain evidence="3 4">KCTC 42746</strain>
    </source>
</reference>
<name>A0ABR7XSX8_9SPHI</name>